<reference evidence="3 4" key="1">
    <citation type="submission" date="2014-12" db="EMBL/GenBank/DDBJ databases">
        <title>Genome sequencing of Arthrobacter phenanthrenivorans SWC37.</title>
        <authorList>
            <person name="Tan P.W."/>
            <person name="Chan K.-G."/>
        </authorList>
    </citation>
    <scope>NUCLEOTIDE SEQUENCE [LARGE SCALE GENOMIC DNA]</scope>
    <source>
        <strain evidence="3 4">SWC37</strain>
    </source>
</reference>
<dbReference type="OrthoDB" id="4947749at2"/>
<evidence type="ECO:0000313" key="3">
    <source>
        <dbReference type="EMBL" id="KIC68573.1"/>
    </source>
</evidence>
<dbReference type="Proteomes" id="UP000031196">
    <property type="component" value="Unassembled WGS sequence"/>
</dbReference>
<accession>A0A0B4EPB9</accession>
<feature type="signal peptide" evidence="2">
    <location>
        <begin position="1"/>
        <end position="34"/>
    </location>
</feature>
<feature type="compositionally biased region" description="Low complexity" evidence="1">
    <location>
        <begin position="279"/>
        <end position="290"/>
    </location>
</feature>
<proteinExistence type="predicted"/>
<feature type="region of interest" description="Disordered" evidence="1">
    <location>
        <begin position="242"/>
        <end position="323"/>
    </location>
</feature>
<sequence>MARLSSPWSALRPVLLAGAAAVTWLTLSSTAASADAGHDSSSLLGSVANPVSTLSQNVVEAISPVPTGSSTDPAAAPGLAQPVAAQVSGLADGLIASVPVVGQVVPVETVSTVTAPLAELADEVTIGLVDAVAEPAAEALPVLEPVLQPVSDVLTGTDQLPVPLPGVPVATAPAEVPVAALPVSAEAAPAAPALDRTAVPTASEADQAAAPAGATERIGSGLAVLPSAPLAVTAGVRSAVAETSGSVSEEPVGPADPAPLPAQAPPAPASGTGAGGSSSGSSGAPAWLSPFDFGLERPGTLPAADPSEHAPAPVSFDPGSSPD</sequence>
<feature type="compositionally biased region" description="Pro residues" evidence="1">
    <location>
        <begin position="254"/>
        <end position="268"/>
    </location>
</feature>
<name>A0A0B4EPB9_PSEPS</name>
<feature type="chain" id="PRO_5002101903" evidence="2">
    <location>
        <begin position="35"/>
        <end position="323"/>
    </location>
</feature>
<dbReference type="RefSeq" id="WP_043450567.1">
    <property type="nucleotide sequence ID" value="NZ_JWTB01000009.1"/>
</dbReference>
<organism evidence="3 4">
    <name type="scientific">Pseudarthrobacter phenanthrenivorans</name>
    <name type="common">Arthrobacter phenanthrenivorans</name>
    <dbReference type="NCBI Taxonomy" id="361575"/>
    <lineage>
        <taxon>Bacteria</taxon>
        <taxon>Bacillati</taxon>
        <taxon>Actinomycetota</taxon>
        <taxon>Actinomycetes</taxon>
        <taxon>Micrococcales</taxon>
        <taxon>Micrococcaceae</taxon>
        <taxon>Pseudarthrobacter</taxon>
    </lineage>
</organism>
<evidence type="ECO:0000256" key="1">
    <source>
        <dbReference type="SAM" id="MobiDB-lite"/>
    </source>
</evidence>
<dbReference type="AlphaFoldDB" id="A0A0B4EPB9"/>
<evidence type="ECO:0000313" key="4">
    <source>
        <dbReference type="Proteomes" id="UP000031196"/>
    </source>
</evidence>
<evidence type="ECO:0000256" key="2">
    <source>
        <dbReference type="SAM" id="SignalP"/>
    </source>
</evidence>
<protein>
    <submittedName>
        <fullName evidence="3">Uncharacterized protein</fullName>
    </submittedName>
</protein>
<comment type="caution">
    <text evidence="3">The sequence shown here is derived from an EMBL/GenBank/DDBJ whole genome shotgun (WGS) entry which is preliminary data.</text>
</comment>
<gene>
    <name evidence="3" type="ORF">RM50_04935</name>
</gene>
<dbReference type="EMBL" id="JWTB01000009">
    <property type="protein sequence ID" value="KIC68573.1"/>
    <property type="molecule type" value="Genomic_DNA"/>
</dbReference>
<keyword evidence="2" id="KW-0732">Signal</keyword>